<dbReference type="EMBL" id="RBIQ01000008">
    <property type="protein sequence ID" value="RKR13224.1"/>
    <property type="molecule type" value="Genomic_DNA"/>
</dbReference>
<protein>
    <submittedName>
        <fullName evidence="1">Uncharacterized protein</fullName>
    </submittedName>
</protein>
<dbReference type="OrthoDB" id="961510at2"/>
<sequence>MILLKEKQWYLLWKIGIFLTHHLEADKKFSLYALYAFFVEVELDPKTDKIIGMGHFKTGEELYKYVGNIDINKI</sequence>
<proteinExistence type="predicted"/>
<gene>
    <name evidence="1" type="ORF">CLV91_1939</name>
</gene>
<organism evidence="1 2">
    <name type="scientific">Maribacter vaceletii</name>
    <dbReference type="NCBI Taxonomy" id="1206816"/>
    <lineage>
        <taxon>Bacteria</taxon>
        <taxon>Pseudomonadati</taxon>
        <taxon>Bacteroidota</taxon>
        <taxon>Flavobacteriia</taxon>
        <taxon>Flavobacteriales</taxon>
        <taxon>Flavobacteriaceae</taxon>
        <taxon>Maribacter</taxon>
    </lineage>
</organism>
<keyword evidence="2" id="KW-1185">Reference proteome</keyword>
<evidence type="ECO:0000313" key="2">
    <source>
        <dbReference type="Proteomes" id="UP000269412"/>
    </source>
</evidence>
<reference evidence="1 2" key="1">
    <citation type="submission" date="2018-10" db="EMBL/GenBank/DDBJ databases">
        <title>Genomic Encyclopedia of Archaeal and Bacterial Type Strains, Phase II (KMG-II): from individual species to whole genera.</title>
        <authorList>
            <person name="Goeker M."/>
        </authorList>
    </citation>
    <scope>NUCLEOTIDE SEQUENCE [LARGE SCALE GENOMIC DNA]</scope>
    <source>
        <strain evidence="1 2">DSM 25230</strain>
    </source>
</reference>
<dbReference type="AlphaFoldDB" id="A0A495E8G3"/>
<dbReference type="RefSeq" id="WP_121066984.1">
    <property type="nucleotide sequence ID" value="NZ_RBIQ01000008.1"/>
</dbReference>
<accession>A0A495E8G3</accession>
<comment type="caution">
    <text evidence="1">The sequence shown here is derived from an EMBL/GenBank/DDBJ whole genome shotgun (WGS) entry which is preliminary data.</text>
</comment>
<name>A0A495E8G3_9FLAO</name>
<dbReference type="Proteomes" id="UP000269412">
    <property type="component" value="Unassembled WGS sequence"/>
</dbReference>
<evidence type="ECO:0000313" key="1">
    <source>
        <dbReference type="EMBL" id="RKR13224.1"/>
    </source>
</evidence>